<dbReference type="AlphaFoldDB" id="A0A179DHH3"/>
<reference evidence="2 3" key="2">
    <citation type="submission" date="2016-06" db="EMBL/GenBank/DDBJ databases">
        <title>Pedobacter psychrophilus sp. nov., isolated from Antarctic fragmentary rock.</title>
        <authorList>
            <person name="Svec P."/>
        </authorList>
    </citation>
    <scope>NUCLEOTIDE SEQUENCE [LARGE SCALE GENOMIC DNA]</scope>
    <source>
        <strain evidence="2 3">CCM 8644</strain>
    </source>
</reference>
<proteinExistence type="predicted"/>
<comment type="caution">
    <text evidence="2">The sequence shown here is derived from an EMBL/GenBank/DDBJ whole genome shotgun (WGS) entry which is preliminary data.</text>
</comment>
<feature type="transmembrane region" description="Helical" evidence="1">
    <location>
        <begin position="7"/>
        <end position="24"/>
    </location>
</feature>
<evidence type="ECO:0000313" key="2">
    <source>
        <dbReference type="EMBL" id="OAQ40505.1"/>
    </source>
</evidence>
<reference evidence="2 3" key="1">
    <citation type="submission" date="2016-04" db="EMBL/GenBank/DDBJ databases">
        <authorList>
            <person name="Evans L.H."/>
            <person name="Alamgir A."/>
            <person name="Owens N."/>
            <person name="Weber N.D."/>
            <person name="Virtaneva K."/>
            <person name="Barbian K."/>
            <person name="Babar A."/>
            <person name="Rosenke K."/>
        </authorList>
    </citation>
    <scope>NUCLEOTIDE SEQUENCE [LARGE SCALE GENOMIC DNA]</scope>
    <source>
        <strain evidence="2 3">CCM 8644</strain>
    </source>
</reference>
<dbReference type="Proteomes" id="UP000078459">
    <property type="component" value="Unassembled WGS sequence"/>
</dbReference>
<keyword evidence="1" id="KW-0472">Membrane</keyword>
<feature type="transmembrane region" description="Helical" evidence="1">
    <location>
        <begin position="97"/>
        <end position="120"/>
    </location>
</feature>
<keyword evidence="1" id="KW-1133">Transmembrane helix</keyword>
<feature type="transmembrane region" description="Helical" evidence="1">
    <location>
        <begin position="70"/>
        <end position="91"/>
    </location>
</feature>
<evidence type="ECO:0000256" key="1">
    <source>
        <dbReference type="SAM" id="Phobius"/>
    </source>
</evidence>
<protein>
    <submittedName>
        <fullName evidence="2">Uncharacterized protein</fullName>
    </submittedName>
</protein>
<feature type="transmembrane region" description="Helical" evidence="1">
    <location>
        <begin position="36"/>
        <end position="58"/>
    </location>
</feature>
<dbReference type="EMBL" id="LWHJ01000022">
    <property type="protein sequence ID" value="OAQ40505.1"/>
    <property type="molecule type" value="Genomic_DNA"/>
</dbReference>
<keyword evidence="1" id="KW-0812">Transmembrane</keyword>
<gene>
    <name evidence="2" type="ORF">A5893_06035</name>
</gene>
<dbReference type="STRING" id="1826909.A5893_06035"/>
<organism evidence="2 3">
    <name type="scientific">Pedobacter psychrophilus</name>
    <dbReference type="NCBI Taxonomy" id="1826909"/>
    <lineage>
        <taxon>Bacteria</taxon>
        <taxon>Pseudomonadati</taxon>
        <taxon>Bacteroidota</taxon>
        <taxon>Sphingobacteriia</taxon>
        <taxon>Sphingobacteriales</taxon>
        <taxon>Sphingobacteriaceae</taxon>
        <taxon>Pedobacter</taxon>
    </lineage>
</organism>
<accession>A0A179DHH3</accession>
<name>A0A179DHH3_9SPHI</name>
<sequence length="129" mass="15480">MTLKSFSFFYTLLVIIAGLGYWTIEYLYFPQHFLIPHFWVVYFYMAFITLFVYLFSYYGLKKSGDHQSGILLGSIVIRLLLTLAFILIYTQKIKVDSVLFMLNFFSIYLLFTTFEIYCLLRNLRHQIKK</sequence>
<keyword evidence="3" id="KW-1185">Reference proteome</keyword>
<evidence type="ECO:0000313" key="3">
    <source>
        <dbReference type="Proteomes" id="UP000078459"/>
    </source>
</evidence>